<dbReference type="AlphaFoldDB" id="A0AAV6U3S4"/>
<comment type="caution">
    <text evidence="2">The sequence shown here is derived from an EMBL/GenBank/DDBJ whole genome shotgun (WGS) entry which is preliminary data.</text>
</comment>
<name>A0AAV6U3S4_9ARAC</name>
<protein>
    <submittedName>
        <fullName evidence="2">Uncharacterized protein</fullName>
    </submittedName>
</protein>
<sequence>MLRLLQYLLLQGISRFILLMTVVQNHNGHRPPSLMTLASNRMSKLFMLYTSWNRRKYKLLVHHYPYEIYRPAVALSNSSLRRPEVDLLGSSSLLLSTSAWIYIDFKIYPWIYIVRVKRIYIDTAKENTKVLFVL</sequence>
<gene>
    <name evidence="2" type="ORF">JTE90_021011</name>
</gene>
<dbReference type="EMBL" id="JAFNEN010000683">
    <property type="protein sequence ID" value="KAG8178592.1"/>
    <property type="molecule type" value="Genomic_DNA"/>
</dbReference>
<keyword evidence="1" id="KW-0732">Signal</keyword>
<feature type="chain" id="PRO_5043518316" evidence="1">
    <location>
        <begin position="20"/>
        <end position="134"/>
    </location>
</feature>
<evidence type="ECO:0000313" key="2">
    <source>
        <dbReference type="EMBL" id="KAG8178592.1"/>
    </source>
</evidence>
<accession>A0AAV6U3S4</accession>
<evidence type="ECO:0000313" key="3">
    <source>
        <dbReference type="Proteomes" id="UP000827092"/>
    </source>
</evidence>
<feature type="signal peptide" evidence="1">
    <location>
        <begin position="1"/>
        <end position="19"/>
    </location>
</feature>
<keyword evidence="3" id="KW-1185">Reference proteome</keyword>
<evidence type="ECO:0000256" key="1">
    <source>
        <dbReference type="SAM" id="SignalP"/>
    </source>
</evidence>
<dbReference type="Proteomes" id="UP000827092">
    <property type="component" value="Unassembled WGS sequence"/>
</dbReference>
<organism evidence="2 3">
    <name type="scientific">Oedothorax gibbosus</name>
    <dbReference type="NCBI Taxonomy" id="931172"/>
    <lineage>
        <taxon>Eukaryota</taxon>
        <taxon>Metazoa</taxon>
        <taxon>Ecdysozoa</taxon>
        <taxon>Arthropoda</taxon>
        <taxon>Chelicerata</taxon>
        <taxon>Arachnida</taxon>
        <taxon>Araneae</taxon>
        <taxon>Araneomorphae</taxon>
        <taxon>Entelegynae</taxon>
        <taxon>Araneoidea</taxon>
        <taxon>Linyphiidae</taxon>
        <taxon>Erigoninae</taxon>
        <taxon>Oedothorax</taxon>
    </lineage>
</organism>
<proteinExistence type="predicted"/>
<reference evidence="2 3" key="1">
    <citation type="journal article" date="2022" name="Nat. Ecol. Evol.">
        <title>A masculinizing supergene underlies an exaggerated male reproductive morph in a spider.</title>
        <authorList>
            <person name="Hendrickx F."/>
            <person name="De Corte Z."/>
            <person name="Sonet G."/>
            <person name="Van Belleghem S.M."/>
            <person name="Kostlbacher S."/>
            <person name="Vangestel C."/>
        </authorList>
    </citation>
    <scope>NUCLEOTIDE SEQUENCE [LARGE SCALE GENOMIC DNA]</scope>
    <source>
        <strain evidence="2">W744_W776</strain>
    </source>
</reference>